<accession>A0A850PAI9</accession>
<feature type="domain" description="Rhamnogalacturonase A/B/Epimerase-like pectate lyase" evidence="3">
    <location>
        <begin position="67"/>
        <end position="166"/>
    </location>
</feature>
<feature type="region of interest" description="Disordered" evidence="1">
    <location>
        <begin position="494"/>
        <end position="515"/>
    </location>
</feature>
<evidence type="ECO:0000256" key="2">
    <source>
        <dbReference type="SAM" id="SignalP"/>
    </source>
</evidence>
<evidence type="ECO:0000313" key="5">
    <source>
        <dbReference type="Proteomes" id="UP000585665"/>
    </source>
</evidence>
<evidence type="ECO:0000313" key="4">
    <source>
        <dbReference type="EMBL" id="NVN41537.1"/>
    </source>
</evidence>
<dbReference type="InterPro" id="IPR011050">
    <property type="entry name" value="Pectin_lyase_fold/virulence"/>
</dbReference>
<proteinExistence type="predicted"/>
<sequence length="515" mass="55035">MKILSLLGILSIMLISLAEAKPVVDTSVPSQTYTSPRHSETDISDKFVKAQRGTTARREAERIADQTNVLDFGVVASAEKHDNTAGFQASIDAACAKVASSSNNHSYPSGASSGGGDIFVPQGKYAVSGPILWTCPVHLHGAGRGTTTIIWNGTGAETLFKLSAPLTDGHRFWRHGALSDLDIVNDGSQTGSAIRVESCTQCEVYNIGTYGMYRSIVFVGGQHNNLHDFDFMQGHVQEKNGKQKGSESFSTSIEFYGSDHHGGSGCTASDNGNCSGRADILSIYNGSVDAALDGMHEPTDCIYVHDFAATMWVKNLNCNQVRNGINVRCDDSVSINNCPQFLSLDRIEVETNNTTKTNINHSIIADNFAHIVCMDCEFYASQPGINNVALYSSRFHSGNFQSFGGKIQSSLGPCVLIQIDGAQFHGGVITSCGSSGGSDNQWGIQFRGATNGSVDHVQFCHDNVGGTDSKMRPVLIDKTTTYTIVDGNSLQSCAGPSENRNPHGHNLITNEVGGG</sequence>
<dbReference type="InterPro" id="IPR012334">
    <property type="entry name" value="Pectin_lyas_fold"/>
</dbReference>
<dbReference type="EMBL" id="JABXXR010000142">
    <property type="protein sequence ID" value="NVN41537.1"/>
    <property type="molecule type" value="Genomic_DNA"/>
</dbReference>
<dbReference type="SUPFAM" id="SSF51126">
    <property type="entry name" value="Pectin lyase-like"/>
    <property type="match status" value="1"/>
</dbReference>
<gene>
    <name evidence="4" type="ORF">HUK82_13325</name>
</gene>
<dbReference type="Pfam" id="PF12708">
    <property type="entry name" value="Pect-lyase_RHGA_epim"/>
    <property type="match status" value="1"/>
</dbReference>
<feature type="signal peptide" evidence="2">
    <location>
        <begin position="1"/>
        <end position="20"/>
    </location>
</feature>
<dbReference type="RefSeq" id="WP_176614425.1">
    <property type="nucleotide sequence ID" value="NZ_JABXXR010000142.1"/>
</dbReference>
<evidence type="ECO:0000256" key="1">
    <source>
        <dbReference type="SAM" id="MobiDB-lite"/>
    </source>
</evidence>
<dbReference type="Proteomes" id="UP000585665">
    <property type="component" value="Unassembled WGS sequence"/>
</dbReference>
<organism evidence="4 5">
    <name type="scientific">Ameyamaea chiangmaiensis</name>
    <dbReference type="NCBI Taxonomy" id="442969"/>
    <lineage>
        <taxon>Bacteria</taxon>
        <taxon>Pseudomonadati</taxon>
        <taxon>Pseudomonadota</taxon>
        <taxon>Alphaproteobacteria</taxon>
        <taxon>Acetobacterales</taxon>
        <taxon>Acetobacteraceae</taxon>
        <taxon>Ameyamaea</taxon>
    </lineage>
</organism>
<name>A0A850PAI9_9PROT</name>
<keyword evidence="2" id="KW-0732">Signal</keyword>
<protein>
    <recommendedName>
        <fullName evidence="3">Rhamnogalacturonase A/B/Epimerase-like pectate lyase domain-containing protein</fullName>
    </recommendedName>
</protein>
<comment type="caution">
    <text evidence="4">The sequence shown here is derived from an EMBL/GenBank/DDBJ whole genome shotgun (WGS) entry which is preliminary data.</text>
</comment>
<dbReference type="InterPro" id="IPR024535">
    <property type="entry name" value="RHGA/B-epi-like_pectate_lyase"/>
</dbReference>
<dbReference type="AlphaFoldDB" id="A0A850PAI9"/>
<feature type="chain" id="PRO_5032759477" description="Rhamnogalacturonase A/B/Epimerase-like pectate lyase domain-containing protein" evidence="2">
    <location>
        <begin position="21"/>
        <end position="515"/>
    </location>
</feature>
<reference evidence="4 5" key="1">
    <citation type="submission" date="2020-06" db="EMBL/GenBank/DDBJ databases">
        <title>Description of novel acetic acid bacteria.</title>
        <authorList>
            <person name="Sombolestani A."/>
        </authorList>
    </citation>
    <scope>NUCLEOTIDE SEQUENCE [LARGE SCALE GENOMIC DNA]</scope>
    <source>
        <strain evidence="4 5">LMG 27010</strain>
    </source>
</reference>
<dbReference type="Gene3D" id="2.160.20.10">
    <property type="entry name" value="Single-stranded right-handed beta-helix, Pectin lyase-like"/>
    <property type="match status" value="1"/>
</dbReference>
<evidence type="ECO:0000259" key="3">
    <source>
        <dbReference type="Pfam" id="PF12708"/>
    </source>
</evidence>
<keyword evidence="5" id="KW-1185">Reference proteome</keyword>